<keyword evidence="2" id="KW-1185">Reference proteome</keyword>
<organism evidence="1 2">
    <name type="scientific">Clonostachys chloroleuca</name>
    <dbReference type="NCBI Taxonomy" id="1926264"/>
    <lineage>
        <taxon>Eukaryota</taxon>
        <taxon>Fungi</taxon>
        <taxon>Dikarya</taxon>
        <taxon>Ascomycota</taxon>
        <taxon>Pezizomycotina</taxon>
        <taxon>Sordariomycetes</taxon>
        <taxon>Hypocreomycetidae</taxon>
        <taxon>Hypocreales</taxon>
        <taxon>Bionectriaceae</taxon>
        <taxon>Clonostachys</taxon>
    </lineage>
</organism>
<name>A0AA35PWI1_9HYPO</name>
<accession>A0AA35PWI1</accession>
<protein>
    <submittedName>
        <fullName evidence="1">Uncharacterized protein</fullName>
    </submittedName>
</protein>
<reference evidence="1" key="1">
    <citation type="submission" date="2023-01" db="EMBL/GenBank/DDBJ databases">
        <authorList>
            <person name="Piombo E."/>
        </authorList>
    </citation>
    <scope>NUCLEOTIDE SEQUENCE</scope>
</reference>
<evidence type="ECO:0000313" key="1">
    <source>
        <dbReference type="EMBL" id="CAI6081099.1"/>
    </source>
</evidence>
<comment type="caution">
    <text evidence="1">The sequence shown here is derived from an EMBL/GenBank/DDBJ whole genome shotgun (WGS) entry which is preliminary data.</text>
</comment>
<gene>
    <name evidence="1" type="ORF">CCHLO57077_00003946</name>
</gene>
<dbReference type="Proteomes" id="UP001160390">
    <property type="component" value="Unassembled WGS sequence"/>
</dbReference>
<evidence type="ECO:0000313" key="2">
    <source>
        <dbReference type="Proteomes" id="UP001160390"/>
    </source>
</evidence>
<sequence length="93" mass="10314">MSDGGTRQALRLNGRQRCLHAQQEAGGWEMDGWIRGPPQSGSPLLSSYLTVGSPLSTVRAYTYDDNIDGRQLLVPERCTFCQQMICFASSPYN</sequence>
<dbReference type="EMBL" id="CABFNP030000705">
    <property type="protein sequence ID" value="CAI6081099.1"/>
    <property type="molecule type" value="Genomic_DNA"/>
</dbReference>
<proteinExistence type="predicted"/>
<dbReference type="AlphaFoldDB" id="A0AA35PWI1"/>